<feature type="compositionally biased region" description="Polar residues" evidence="1">
    <location>
        <begin position="945"/>
        <end position="963"/>
    </location>
</feature>
<feature type="compositionally biased region" description="Basic and acidic residues" evidence="1">
    <location>
        <begin position="479"/>
        <end position="502"/>
    </location>
</feature>
<feature type="compositionally biased region" description="Polar residues" evidence="1">
    <location>
        <begin position="221"/>
        <end position="231"/>
    </location>
</feature>
<feature type="compositionally biased region" description="Basic and acidic residues" evidence="1">
    <location>
        <begin position="96"/>
        <end position="112"/>
    </location>
</feature>
<evidence type="ECO:0000313" key="3">
    <source>
        <dbReference type="Proteomes" id="UP001164286"/>
    </source>
</evidence>
<feature type="compositionally biased region" description="Basic and acidic residues" evidence="1">
    <location>
        <begin position="601"/>
        <end position="611"/>
    </location>
</feature>
<reference evidence="2" key="1">
    <citation type="journal article" date="2022" name="G3 (Bethesda)">
        <title>High quality genome of the basidiomycete yeast Dioszegia hungarica PDD-24b-2 isolated from cloud water.</title>
        <authorList>
            <person name="Jarrige D."/>
            <person name="Haridas S."/>
            <person name="Bleykasten-Grosshans C."/>
            <person name="Joly M."/>
            <person name="Nadalig T."/>
            <person name="Sancelme M."/>
            <person name="Vuilleumier S."/>
            <person name="Grigoriev I.V."/>
            <person name="Amato P."/>
            <person name="Bringel F."/>
        </authorList>
    </citation>
    <scope>NUCLEOTIDE SEQUENCE</scope>
    <source>
        <strain evidence="2">PDD-24b-2</strain>
    </source>
</reference>
<evidence type="ECO:0000256" key="1">
    <source>
        <dbReference type="SAM" id="MobiDB-lite"/>
    </source>
</evidence>
<feature type="compositionally biased region" description="Polar residues" evidence="1">
    <location>
        <begin position="1145"/>
        <end position="1155"/>
    </location>
</feature>
<keyword evidence="3" id="KW-1185">Reference proteome</keyword>
<organism evidence="2 3">
    <name type="scientific">Dioszegia hungarica</name>
    <dbReference type="NCBI Taxonomy" id="4972"/>
    <lineage>
        <taxon>Eukaryota</taxon>
        <taxon>Fungi</taxon>
        <taxon>Dikarya</taxon>
        <taxon>Basidiomycota</taxon>
        <taxon>Agaricomycotina</taxon>
        <taxon>Tremellomycetes</taxon>
        <taxon>Tremellales</taxon>
        <taxon>Bulleribasidiaceae</taxon>
        <taxon>Dioszegia</taxon>
    </lineage>
</organism>
<gene>
    <name evidence="2" type="ORF">MKK02DRAFT_43918</name>
</gene>
<feature type="compositionally biased region" description="Polar residues" evidence="1">
    <location>
        <begin position="639"/>
        <end position="653"/>
    </location>
</feature>
<feature type="compositionally biased region" description="Polar residues" evidence="1">
    <location>
        <begin position="987"/>
        <end position="996"/>
    </location>
</feature>
<feature type="compositionally biased region" description="Basic and acidic residues" evidence="1">
    <location>
        <begin position="730"/>
        <end position="745"/>
    </location>
</feature>
<dbReference type="Proteomes" id="UP001164286">
    <property type="component" value="Unassembled WGS sequence"/>
</dbReference>
<feature type="compositionally biased region" description="Basic and acidic residues" evidence="1">
    <location>
        <begin position="688"/>
        <end position="698"/>
    </location>
</feature>
<accession>A0AA38H7M9</accession>
<feature type="compositionally biased region" description="Low complexity" evidence="1">
    <location>
        <begin position="22"/>
        <end position="34"/>
    </location>
</feature>
<feature type="compositionally biased region" description="Basic and acidic residues" evidence="1">
    <location>
        <begin position="334"/>
        <end position="371"/>
    </location>
</feature>
<feature type="compositionally biased region" description="Gly residues" evidence="1">
    <location>
        <begin position="64"/>
        <end position="73"/>
    </location>
</feature>
<feature type="compositionally biased region" description="Basic and acidic residues" evidence="1">
    <location>
        <begin position="1057"/>
        <end position="1077"/>
    </location>
</feature>
<feature type="compositionally biased region" description="Polar residues" evidence="1">
    <location>
        <begin position="1106"/>
        <end position="1118"/>
    </location>
</feature>
<feature type="compositionally biased region" description="Basic and acidic residues" evidence="1">
    <location>
        <begin position="1172"/>
        <end position="1190"/>
    </location>
</feature>
<feature type="compositionally biased region" description="Low complexity" evidence="1">
    <location>
        <begin position="785"/>
        <end position="800"/>
    </location>
</feature>
<feature type="compositionally biased region" description="Basic and acidic residues" evidence="1">
    <location>
        <begin position="624"/>
        <end position="638"/>
    </location>
</feature>
<feature type="region of interest" description="Disordered" evidence="1">
    <location>
        <begin position="1"/>
        <end position="698"/>
    </location>
</feature>
<feature type="compositionally biased region" description="Polar residues" evidence="1">
    <location>
        <begin position="560"/>
        <end position="581"/>
    </location>
</feature>
<protein>
    <submittedName>
        <fullName evidence="2">Uncharacterized protein</fullName>
    </submittedName>
</protein>
<feature type="compositionally biased region" description="Low complexity" evidence="1">
    <location>
        <begin position="197"/>
        <end position="209"/>
    </location>
</feature>
<feature type="compositionally biased region" description="Low complexity" evidence="1">
    <location>
        <begin position="968"/>
        <end position="978"/>
    </location>
</feature>
<feature type="compositionally biased region" description="Basic and acidic residues" evidence="1">
    <location>
        <begin position="711"/>
        <end position="721"/>
    </location>
</feature>
<dbReference type="GeneID" id="77731883"/>
<sequence length="1256" mass="136316">MSSSTAGPVDRPPPIPRRHPSRPSLRTPSSTAPPADETSDRPPVARRPTSSLFHGDEASKVGTIGLGFTGRVGLGSPRLEFFQRREGGGGDSQGSEEGKEGGRRGSYIDRDIGLPSPPGTESEVGYGLGIAASPSLDDMPRAEQVSNVRIPSSSRPRLQPRTPSVASSSGTTAAHQRTSSVTSHTQSSRRRLQPKVSSGMTRSTSSSSSIYNLSLRDVSLPGSSAGSPSMSDRTHTPSPVKKWSPAPSASAEGSRRSPAAASPVERLSRHSSRRSVGFPSSTSLEDMAEGVATGSRASSRSGGSEDTRRVNGGAGEGLVRRSSRLSVESYSSAEQDRRVEVETSREIVRRSTVDTGERSEREGERRRRGQEAAEPATKGETAVKLLRRISGGAELDDRIREAEEKVKRVNQRSSRPSTSTSTRDGRSPQKSTIRGADSSSPAPSRPSPVVPFANNTLRRSATLSSASARNHATAEELVSPERADASTTRDRGTWEDTERDRSGGSAGSGKRKPLPTEFRSSQPYTPSPKHTTHIGLPSSSSRSRVHQLAESPEERLSDLPSPSSHFTSPSRRTDSIDSPSSRFLRHEGIEGLDRSASSASRNREPYSRRQWSESLSGLPNLRTDTVDRGLPKLRDSRSMSRSASVMDSHSEQAPGSERRRYQSRSSTLSSSSRLALTPGDSISVVDTRSNHYESKKDPLEVLRRIEESRELHNRQWEEDRAVSVVGDFDSPARRYERPSSGEGRSRITSHARIRPATSMSSMREGSDRSAPINRLHRRTFEESQAESPSSSSRRATSRLSHGPPVTELRHKRSSTSVNGRAGASPLDAYATKTEHGRLLLEAFRALELKLPPDLLDAVPDLVKALQSTISAQETINTSVRDSLATANRTNVAIDLDNPNIDELRRDFDILLPLLREAGRASDQSIRELTRVILDLPKLLREGTKLGSTTPNTSRSAQHSSPTVRRSESILSRSSLDSTRSPDDYSSRRWQNTSGGSPVSGLSGARERRSLDVIRSSSSMASFVSRFRRSPGKGETMPLPPIDQSPPREYEPSPLDRGYSEERDLSSPHRRREREEQFHPNLSPGPAAAPPPKSPERFRNMLRKKASSTSTHTVRGSSGFSPLTQATATTTTSTPSTSAFFPSPIRRTTTAISQITVGDLSPPSASISRVKSLRSDRSGSFGDDRSGRDLDLGSPVSRFSFKGRMGSEEPEEGEGDEAVKVLAAAAKRRESETSIRQAERGSGSGSGTWKSGWRRGK</sequence>
<name>A0AA38H7M9_9TREE</name>
<feature type="compositionally biased region" description="Low complexity" evidence="1">
    <location>
        <begin position="1119"/>
        <end position="1143"/>
    </location>
</feature>
<feature type="region of interest" description="Disordered" evidence="1">
    <location>
        <begin position="1023"/>
        <end position="1256"/>
    </location>
</feature>
<feature type="compositionally biased region" description="Basic and acidic residues" evidence="1">
    <location>
        <begin position="1226"/>
        <end position="1238"/>
    </location>
</feature>
<feature type="compositionally biased region" description="Basic and acidic residues" evidence="1">
    <location>
        <begin position="395"/>
        <end position="407"/>
    </location>
</feature>
<feature type="compositionally biased region" description="Low complexity" evidence="1">
    <location>
        <begin position="412"/>
        <end position="422"/>
    </location>
</feature>
<proteinExistence type="predicted"/>
<dbReference type="EMBL" id="JAKWFO010000005">
    <property type="protein sequence ID" value="KAI9635238.1"/>
    <property type="molecule type" value="Genomic_DNA"/>
</dbReference>
<feature type="region of interest" description="Disordered" evidence="1">
    <location>
        <begin position="711"/>
        <end position="827"/>
    </location>
</feature>
<feature type="region of interest" description="Disordered" evidence="1">
    <location>
        <begin position="942"/>
        <end position="1007"/>
    </location>
</feature>
<feature type="compositionally biased region" description="Low complexity" evidence="1">
    <location>
        <begin position="456"/>
        <end position="469"/>
    </location>
</feature>
<feature type="compositionally biased region" description="Polar residues" evidence="1">
    <location>
        <begin position="144"/>
        <end position="186"/>
    </location>
</feature>
<evidence type="ECO:0000313" key="2">
    <source>
        <dbReference type="EMBL" id="KAI9635238.1"/>
    </source>
</evidence>
<dbReference type="RefSeq" id="XP_052945015.1">
    <property type="nucleotide sequence ID" value="XM_053092678.1"/>
</dbReference>
<dbReference type="AlphaFoldDB" id="A0AA38H7M9"/>
<feature type="compositionally biased region" description="Low complexity" evidence="1">
    <location>
        <begin position="663"/>
        <end position="673"/>
    </location>
</feature>
<comment type="caution">
    <text evidence="2">The sequence shown here is derived from an EMBL/GenBank/DDBJ whole genome shotgun (WGS) entry which is preliminary data.</text>
</comment>
<feature type="compositionally biased region" description="Basic and acidic residues" evidence="1">
    <location>
        <begin position="584"/>
        <end position="593"/>
    </location>
</feature>